<dbReference type="EMBL" id="JACHJS010000001">
    <property type="protein sequence ID" value="MBB4965774.1"/>
    <property type="molecule type" value="Genomic_DNA"/>
</dbReference>
<dbReference type="Pfam" id="PF07812">
    <property type="entry name" value="TfuA"/>
    <property type="match status" value="1"/>
</dbReference>
<dbReference type="RefSeq" id="WP_184669452.1">
    <property type="nucleotide sequence ID" value="NZ_BAABAI010000038.1"/>
</dbReference>
<evidence type="ECO:0000259" key="1">
    <source>
        <dbReference type="Pfam" id="PF07812"/>
    </source>
</evidence>
<dbReference type="AlphaFoldDB" id="A0A7W7T3A3"/>
<feature type="domain" description="TfuA-like core" evidence="1">
    <location>
        <begin position="50"/>
        <end position="169"/>
    </location>
</feature>
<gene>
    <name evidence="2" type="ORF">F4559_003133</name>
</gene>
<protein>
    <recommendedName>
        <fullName evidence="1">TfuA-like core domain-containing protein</fullName>
    </recommendedName>
</protein>
<accession>A0A7W7T3A3</accession>
<proteinExistence type="predicted"/>
<sequence length="421" mass="44743">MPGRFLFVGPTLPDAAELVSGSGIEVLPPVSAGDLLALPVGPGDVVGIVDGYFHRTRSIPHKEILDLLARGARVLGAASLGALRAAELHPYGMEGIGGIFADYRDGRLVADDEVTLMHGTAEDGYSHRSEPLVNLRASLDSAVAAGSYGRAEADRLIADLGAMPYRDRTRHALGTSVPLVDRKRADALELLEVLRKADPVPPPAPAFPETVHVYDWRIAAGGVDSRALALCQVLAPDYPDFHRGTVLAWLAARCRETCGAPGDAVDHGAHVGLFRADRPDPDLVDRWTTPAERAALDTRELLTRLVVRAFRIRPGIVATGLALRAFRASRARGPASALVGRVAAVNAAGRRHRPDFDPAAIAADQVLEWLAQRWCRPADELELAAFDRGFSSTGGAVAAARQVYLAARCEPEVAGFSLAGG</sequence>
<dbReference type="Proteomes" id="UP000542674">
    <property type="component" value="Unassembled WGS sequence"/>
</dbReference>
<name>A0A7W7T3A3_9PSEU</name>
<evidence type="ECO:0000313" key="3">
    <source>
        <dbReference type="Proteomes" id="UP000542674"/>
    </source>
</evidence>
<dbReference type="InterPro" id="IPR012924">
    <property type="entry name" value="TfuA_core"/>
</dbReference>
<comment type="caution">
    <text evidence="2">The sequence shown here is derived from an EMBL/GenBank/DDBJ whole genome shotgun (WGS) entry which is preliminary data.</text>
</comment>
<organism evidence="2 3">
    <name type="scientific">Saccharothrix violaceirubra</name>
    <dbReference type="NCBI Taxonomy" id="413306"/>
    <lineage>
        <taxon>Bacteria</taxon>
        <taxon>Bacillati</taxon>
        <taxon>Actinomycetota</taxon>
        <taxon>Actinomycetes</taxon>
        <taxon>Pseudonocardiales</taxon>
        <taxon>Pseudonocardiaceae</taxon>
        <taxon>Saccharothrix</taxon>
    </lineage>
</organism>
<evidence type="ECO:0000313" key="2">
    <source>
        <dbReference type="EMBL" id="MBB4965774.1"/>
    </source>
</evidence>
<keyword evidence="3" id="KW-1185">Reference proteome</keyword>
<reference evidence="2 3" key="1">
    <citation type="submission" date="2020-08" db="EMBL/GenBank/DDBJ databases">
        <title>Sequencing the genomes of 1000 actinobacteria strains.</title>
        <authorList>
            <person name="Klenk H.-P."/>
        </authorList>
    </citation>
    <scope>NUCLEOTIDE SEQUENCE [LARGE SCALE GENOMIC DNA]</scope>
    <source>
        <strain evidence="2 3">DSM 45084</strain>
    </source>
</reference>